<dbReference type="PANTHER" id="PTHR47950">
    <property type="entry name" value="CYTOCHROME P450, FAMILY 76, SUBFAMILY C, POLYPEPTIDE 5-RELATED"/>
    <property type="match status" value="1"/>
</dbReference>
<evidence type="ECO:0000256" key="3">
    <source>
        <dbReference type="ARBA" id="ARBA00023002"/>
    </source>
</evidence>
<evidence type="ECO:0000313" key="8">
    <source>
        <dbReference type="Proteomes" id="UP001206925"/>
    </source>
</evidence>
<protein>
    <recommendedName>
        <fullName evidence="9">Cytochrome P450</fullName>
    </recommendedName>
</protein>
<accession>A0AAD5D3P2</accession>
<evidence type="ECO:0008006" key="9">
    <source>
        <dbReference type="Google" id="ProtNLM"/>
    </source>
</evidence>
<comment type="cofactor">
    <cofactor evidence="5">
        <name>heme</name>
        <dbReference type="ChEBI" id="CHEBI:30413"/>
    </cofactor>
</comment>
<dbReference type="GO" id="GO:0004497">
    <property type="term" value="F:monooxygenase activity"/>
    <property type="evidence" value="ECO:0007669"/>
    <property type="project" value="UniProtKB-KW"/>
</dbReference>
<comment type="similarity">
    <text evidence="1 6">Belongs to the cytochrome P450 family.</text>
</comment>
<dbReference type="InterPro" id="IPR036396">
    <property type="entry name" value="Cyt_P450_sf"/>
</dbReference>
<keyword evidence="3 6" id="KW-0560">Oxidoreductase</keyword>
<comment type="caution">
    <text evidence="7">The sequence shown here is derived from an EMBL/GenBank/DDBJ whole genome shotgun (WGS) entry which is preliminary data.</text>
</comment>
<dbReference type="SUPFAM" id="SSF48264">
    <property type="entry name" value="Cytochrome P450"/>
    <property type="match status" value="1"/>
</dbReference>
<dbReference type="GO" id="GO:0016705">
    <property type="term" value="F:oxidoreductase activity, acting on paired donors, with incorporation or reduction of molecular oxygen"/>
    <property type="evidence" value="ECO:0007669"/>
    <property type="project" value="InterPro"/>
</dbReference>
<dbReference type="PANTHER" id="PTHR47950:SF48">
    <property type="entry name" value="CYTOCHROME P450 FAMILY PROTEIN, EXPRESSED"/>
    <property type="match status" value="1"/>
</dbReference>
<dbReference type="InterPro" id="IPR017972">
    <property type="entry name" value="Cyt_P450_CS"/>
</dbReference>
<keyword evidence="6" id="KW-0503">Monooxygenase</keyword>
<dbReference type="PROSITE" id="PS00086">
    <property type="entry name" value="CYTOCHROME_P450"/>
    <property type="match status" value="1"/>
</dbReference>
<dbReference type="PRINTS" id="PR00463">
    <property type="entry name" value="EP450I"/>
</dbReference>
<dbReference type="AlphaFoldDB" id="A0AAD5D3P2"/>
<feature type="binding site" description="axial binding residue" evidence="5">
    <location>
        <position position="29"/>
    </location>
    <ligand>
        <name>heme</name>
        <dbReference type="ChEBI" id="CHEBI:30413"/>
    </ligand>
    <ligandPart>
        <name>Fe</name>
        <dbReference type="ChEBI" id="CHEBI:18248"/>
    </ligandPart>
</feature>
<dbReference type="InterPro" id="IPR002401">
    <property type="entry name" value="Cyt_P450_E_grp-I"/>
</dbReference>
<dbReference type="GO" id="GO:0020037">
    <property type="term" value="F:heme binding"/>
    <property type="evidence" value="ECO:0007669"/>
    <property type="project" value="InterPro"/>
</dbReference>
<keyword evidence="2 5" id="KW-0479">Metal-binding</keyword>
<dbReference type="Proteomes" id="UP001206925">
    <property type="component" value="Unassembled WGS sequence"/>
</dbReference>
<reference evidence="7" key="1">
    <citation type="submission" date="2022-06" db="EMBL/GenBank/DDBJ databases">
        <title>Uncovering the hologenomic basis of an extraordinary plant invasion.</title>
        <authorList>
            <person name="Bieker V.C."/>
            <person name="Martin M.D."/>
            <person name="Gilbert T."/>
            <person name="Hodgins K."/>
            <person name="Battlay P."/>
            <person name="Petersen B."/>
            <person name="Wilson J."/>
        </authorList>
    </citation>
    <scope>NUCLEOTIDE SEQUENCE</scope>
    <source>
        <strain evidence="7">AA19_3_7</strain>
        <tissue evidence="7">Leaf</tissue>
    </source>
</reference>
<organism evidence="7 8">
    <name type="scientific">Ambrosia artemisiifolia</name>
    <name type="common">Common ragweed</name>
    <dbReference type="NCBI Taxonomy" id="4212"/>
    <lineage>
        <taxon>Eukaryota</taxon>
        <taxon>Viridiplantae</taxon>
        <taxon>Streptophyta</taxon>
        <taxon>Embryophyta</taxon>
        <taxon>Tracheophyta</taxon>
        <taxon>Spermatophyta</taxon>
        <taxon>Magnoliopsida</taxon>
        <taxon>eudicotyledons</taxon>
        <taxon>Gunneridae</taxon>
        <taxon>Pentapetalae</taxon>
        <taxon>asterids</taxon>
        <taxon>campanulids</taxon>
        <taxon>Asterales</taxon>
        <taxon>Asteraceae</taxon>
        <taxon>Asteroideae</taxon>
        <taxon>Heliantheae alliance</taxon>
        <taxon>Heliantheae</taxon>
        <taxon>Ambrosia</taxon>
    </lineage>
</organism>
<dbReference type="GO" id="GO:0005506">
    <property type="term" value="F:iron ion binding"/>
    <property type="evidence" value="ECO:0007669"/>
    <property type="project" value="InterPro"/>
</dbReference>
<dbReference type="Gene3D" id="1.10.630.10">
    <property type="entry name" value="Cytochrome P450"/>
    <property type="match status" value="1"/>
</dbReference>
<keyword evidence="5 6" id="KW-0349">Heme</keyword>
<evidence type="ECO:0000256" key="2">
    <source>
        <dbReference type="ARBA" id="ARBA00022723"/>
    </source>
</evidence>
<keyword evidence="8" id="KW-1185">Reference proteome</keyword>
<gene>
    <name evidence="7" type="ORF">M8C21_015795</name>
</gene>
<evidence type="ECO:0000256" key="1">
    <source>
        <dbReference type="ARBA" id="ARBA00010617"/>
    </source>
</evidence>
<evidence type="ECO:0000256" key="5">
    <source>
        <dbReference type="PIRSR" id="PIRSR602401-1"/>
    </source>
</evidence>
<name>A0AAD5D3P2_AMBAR</name>
<keyword evidence="4 5" id="KW-0408">Iron</keyword>
<proteinExistence type="inferred from homology"/>
<dbReference type="EMBL" id="JAMZMK010005359">
    <property type="protein sequence ID" value="KAI7753653.1"/>
    <property type="molecule type" value="Genomic_DNA"/>
</dbReference>
<evidence type="ECO:0000256" key="4">
    <source>
        <dbReference type="ARBA" id="ARBA00023004"/>
    </source>
</evidence>
<dbReference type="InterPro" id="IPR001128">
    <property type="entry name" value="Cyt_P450"/>
</dbReference>
<sequence>MPERFLEVKIDYRGQDFELIPFGAGRRICPGLNMAHRMLHLILGSLIQKFDWKLEENMKAQNMDMDDKFGLTLQKNVPLKAIPFKI</sequence>
<evidence type="ECO:0000313" key="7">
    <source>
        <dbReference type="EMBL" id="KAI7753653.1"/>
    </source>
</evidence>
<dbReference type="Pfam" id="PF00067">
    <property type="entry name" value="p450"/>
    <property type="match status" value="1"/>
</dbReference>
<evidence type="ECO:0000256" key="6">
    <source>
        <dbReference type="RuleBase" id="RU000461"/>
    </source>
</evidence>